<dbReference type="EMBL" id="UOFI01000067">
    <property type="protein sequence ID" value="VAW65444.1"/>
    <property type="molecule type" value="Genomic_DNA"/>
</dbReference>
<evidence type="ECO:0000259" key="1">
    <source>
        <dbReference type="PROSITE" id="PS51833"/>
    </source>
</evidence>
<dbReference type="PANTHER" id="PTHR33525">
    <property type="match status" value="1"/>
</dbReference>
<dbReference type="AlphaFoldDB" id="A0A3B0Y9Y5"/>
<dbReference type="Pfam" id="PF08668">
    <property type="entry name" value="HDOD"/>
    <property type="match status" value="1"/>
</dbReference>
<dbReference type="PROSITE" id="PS51833">
    <property type="entry name" value="HDOD"/>
    <property type="match status" value="1"/>
</dbReference>
<dbReference type="InterPro" id="IPR052340">
    <property type="entry name" value="RNase_Y/CdgJ"/>
</dbReference>
<feature type="domain" description="HDOD" evidence="1">
    <location>
        <begin position="147"/>
        <end position="334"/>
    </location>
</feature>
<name>A0A3B0Y9Y5_9ZZZZ</name>
<dbReference type="PANTHER" id="PTHR33525:SF3">
    <property type="entry name" value="RIBONUCLEASE Y"/>
    <property type="match status" value="1"/>
</dbReference>
<organism evidence="2">
    <name type="scientific">hydrothermal vent metagenome</name>
    <dbReference type="NCBI Taxonomy" id="652676"/>
    <lineage>
        <taxon>unclassified sequences</taxon>
        <taxon>metagenomes</taxon>
        <taxon>ecological metagenomes</taxon>
    </lineage>
</organism>
<dbReference type="Gene3D" id="1.10.3210.10">
    <property type="entry name" value="Hypothetical protein af1432"/>
    <property type="match status" value="1"/>
</dbReference>
<gene>
    <name evidence="2" type="ORF">MNBD_GAMMA09-2978</name>
</gene>
<dbReference type="SUPFAM" id="SSF109604">
    <property type="entry name" value="HD-domain/PDEase-like"/>
    <property type="match status" value="1"/>
</dbReference>
<dbReference type="InterPro" id="IPR018490">
    <property type="entry name" value="cNMP-bd_dom_sf"/>
</dbReference>
<reference evidence="2" key="1">
    <citation type="submission" date="2018-06" db="EMBL/GenBank/DDBJ databases">
        <authorList>
            <person name="Zhirakovskaya E."/>
        </authorList>
    </citation>
    <scope>NUCLEOTIDE SEQUENCE</scope>
</reference>
<accession>A0A3B0Y9Y5</accession>
<proteinExistence type="predicted"/>
<evidence type="ECO:0000313" key="2">
    <source>
        <dbReference type="EMBL" id="VAW65444.1"/>
    </source>
</evidence>
<dbReference type="SUPFAM" id="SSF51206">
    <property type="entry name" value="cAMP-binding domain-like"/>
    <property type="match status" value="1"/>
</dbReference>
<dbReference type="InterPro" id="IPR013976">
    <property type="entry name" value="HDOD"/>
</dbReference>
<protein>
    <recommendedName>
        <fullName evidence="1">HDOD domain-containing protein</fullName>
    </recommendedName>
</protein>
<sequence>MQFDNSLLKHLIPVRQLQYEHRLLMLDKLQLIELQPGDAMTANEESRWYVYLLKGSINLLDIDKQSELLHASDDRSYHPLFSESEYKTELIAHTQCLVARFDKGQFNSLLDQELICGDDLKAEEVNEVEAGLFNEITEAFNSGQLKLPALPDIASKIKNALLNPATTAEDVARIMLADPVMATKLIHAANSPLVRGATVVSSLHSAVVRLGLKTSKELVMSFAIKELFTSHSKMLNRRMRELYDKSTEIAALGFAISKQSGVLSPDHMLLAGLLHQIGVIPVLNYIEDTGLVITDDNELEQIIKHISGVVGGMVIRRWGLPDDLLAVVEENENWARQSTGEADTCDIILVAQIYHRLKCHQLDGLPKIEQVPAFKKIFKGNHSGDFIAKVFEQANEEVAAVMQILKM</sequence>